<dbReference type="GO" id="GO:0016020">
    <property type="term" value="C:membrane"/>
    <property type="evidence" value="ECO:0007669"/>
    <property type="project" value="UniProtKB-SubCell"/>
</dbReference>
<dbReference type="PANTHER" id="PTHR47955:SF15">
    <property type="entry name" value="CYTOCHROME P450 71A2-LIKE"/>
    <property type="match status" value="1"/>
</dbReference>
<dbReference type="SUPFAM" id="SSF48264">
    <property type="entry name" value="Cytochrome P450"/>
    <property type="match status" value="1"/>
</dbReference>
<gene>
    <name evidence="9" type="ORF">SASPL_151949</name>
</gene>
<keyword evidence="5 8" id="KW-0479">Metal-binding</keyword>
<dbReference type="InterPro" id="IPR002401">
    <property type="entry name" value="Cyt_P450_E_grp-I"/>
</dbReference>
<organism evidence="9">
    <name type="scientific">Salvia splendens</name>
    <name type="common">Scarlet sage</name>
    <dbReference type="NCBI Taxonomy" id="180675"/>
    <lineage>
        <taxon>Eukaryota</taxon>
        <taxon>Viridiplantae</taxon>
        <taxon>Streptophyta</taxon>
        <taxon>Embryophyta</taxon>
        <taxon>Tracheophyta</taxon>
        <taxon>Spermatophyta</taxon>
        <taxon>Magnoliopsida</taxon>
        <taxon>eudicotyledons</taxon>
        <taxon>Gunneridae</taxon>
        <taxon>Pentapetalae</taxon>
        <taxon>asterids</taxon>
        <taxon>lamiids</taxon>
        <taxon>Lamiales</taxon>
        <taxon>Lamiaceae</taxon>
        <taxon>Nepetoideae</taxon>
        <taxon>Mentheae</taxon>
        <taxon>Salviinae</taxon>
        <taxon>Salvia</taxon>
        <taxon>Salvia subgen. Calosphace</taxon>
        <taxon>core Calosphace</taxon>
    </lineage>
</organism>
<proteinExistence type="inferred from homology"/>
<accession>A0A8X8W249</accession>
<evidence type="ECO:0000256" key="1">
    <source>
        <dbReference type="ARBA" id="ARBA00001971"/>
    </source>
</evidence>
<comment type="subcellular location">
    <subcellularLocation>
        <location evidence="2">Membrane</location>
        <topology evidence="2">Single-pass membrane protein</topology>
    </subcellularLocation>
</comment>
<comment type="caution">
    <text evidence="9">The sequence shown here is derived from an EMBL/GenBank/DDBJ whole genome shotgun (WGS) entry which is preliminary data.</text>
</comment>
<evidence type="ECO:0000256" key="7">
    <source>
        <dbReference type="ARBA" id="ARBA00023004"/>
    </source>
</evidence>
<evidence type="ECO:0000313" key="9">
    <source>
        <dbReference type="EMBL" id="KAG6386775.1"/>
    </source>
</evidence>
<keyword evidence="10" id="KW-1185">Reference proteome</keyword>
<dbReference type="GO" id="GO:0016114">
    <property type="term" value="P:terpenoid biosynthetic process"/>
    <property type="evidence" value="ECO:0007669"/>
    <property type="project" value="UniProtKB-ARBA"/>
</dbReference>
<keyword evidence="6" id="KW-0560">Oxidoreductase</keyword>
<dbReference type="EMBL" id="PNBA02000021">
    <property type="protein sequence ID" value="KAG6386775.1"/>
    <property type="molecule type" value="Genomic_DNA"/>
</dbReference>
<dbReference type="InterPro" id="IPR001128">
    <property type="entry name" value="Cyt_P450"/>
</dbReference>
<dbReference type="GO" id="GO:0016712">
    <property type="term" value="F:oxidoreductase activity, acting on paired donors, with incorporation or reduction of molecular oxygen, reduced flavin or flavoprotein as one donor, and incorporation of one atom of oxygen"/>
    <property type="evidence" value="ECO:0007669"/>
    <property type="project" value="UniProtKB-ARBA"/>
</dbReference>
<name>A0A8X8W249_SALSN</name>
<dbReference type="GO" id="GO:0005506">
    <property type="term" value="F:iron ion binding"/>
    <property type="evidence" value="ECO:0007669"/>
    <property type="project" value="InterPro"/>
</dbReference>
<keyword evidence="7 8" id="KW-0408">Iron</keyword>
<dbReference type="GO" id="GO:0020037">
    <property type="term" value="F:heme binding"/>
    <property type="evidence" value="ECO:0007669"/>
    <property type="project" value="InterPro"/>
</dbReference>
<dbReference type="InterPro" id="IPR036396">
    <property type="entry name" value="Cyt_P450_sf"/>
</dbReference>
<keyword evidence="4 8" id="KW-0349">Heme</keyword>
<evidence type="ECO:0000256" key="3">
    <source>
        <dbReference type="ARBA" id="ARBA00010617"/>
    </source>
</evidence>
<dbReference type="Pfam" id="PF00067">
    <property type="entry name" value="p450"/>
    <property type="match status" value="2"/>
</dbReference>
<dbReference type="PRINTS" id="PR00463">
    <property type="entry name" value="EP450I"/>
</dbReference>
<comment type="cofactor">
    <cofactor evidence="1 8">
        <name>heme</name>
        <dbReference type="ChEBI" id="CHEBI:30413"/>
    </cofactor>
</comment>
<protein>
    <submittedName>
        <fullName evidence="9">Uncharacterized protein</fullName>
    </submittedName>
</protein>
<dbReference type="AlphaFoldDB" id="A0A8X8W249"/>
<dbReference type="PANTHER" id="PTHR47955">
    <property type="entry name" value="CYTOCHROME P450 FAMILY 71 PROTEIN"/>
    <property type="match status" value="1"/>
</dbReference>
<reference evidence="9" key="2">
    <citation type="submission" date="2020-08" db="EMBL/GenBank/DDBJ databases">
        <title>Plant Genome Project.</title>
        <authorList>
            <person name="Zhang R.-G."/>
        </authorList>
    </citation>
    <scope>NUCLEOTIDE SEQUENCE</scope>
    <source>
        <strain evidence="9">Huo1</strain>
        <tissue evidence="9">Leaf</tissue>
    </source>
</reference>
<evidence type="ECO:0000256" key="2">
    <source>
        <dbReference type="ARBA" id="ARBA00004167"/>
    </source>
</evidence>
<comment type="similarity">
    <text evidence="3">Belongs to the cytochrome P450 family.</text>
</comment>
<feature type="binding site" description="axial binding residue" evidence="8">
    <location>
        <position position="242"/>
    </location>
    <ligand>
        <name>heme</name>
        <dbReference type="ChEBI" id="CHEBI:30413"/>
    </ligand>
    <ligandPart>
        <name>Fe</name>
        <dbReference type="ChEBI" id="CHEBI:18248"/>
    </ligandPart>
</feature>
<dbReference type="Proteomes" id="UP000298416">
    <property type="component" value="Unassembled WGS sequence"/>
</dbReference>
<evidence type="ECO:0000256" key="4">
    <source>
        <dbReference type="ARBA" id="ARBA00022617"/>
    </source>
</evidence>
<evidence type="ECO:0000313" key="10">
    <source>
        <dbReference type="Proteomes" id="UP000298416"/>
    </source>
</evidence>
<reference evidence="9" key="1">
    <citation type="submission" date="2018-01" db="EMBL/GenBank/DDBJ databases">
        <authorList>
            <person name="Mao J.F."/>
        </authorList>
    </citation>
    <scope>NUCLEOTIDE SEQUENCE</scope>
    <source>
        <strain evidence="9">Huo1</strain>
        <tissue evidence="9">Leaf</tissue>
    </source>
</reference>
<evidence type="ECO:0000256" key="8">
    <source>
        <dbReference type="PIRSR" id="PIRSR602401-1"/>
    </source>
</evidence>
<evidence type="ECO:0000256" key="5">
    <source>
        <dbReference type="ARBA" id="ARBA00022723"/>
    </source>
</evidence>
<sequence length="299" mass="33537">MIEKIKRSSPGVVNLSKAFMDLTNDVVCRAVLGRTYGSSEDGERDFNMILGKLIEMLGKFDVGDFVPWLGWINRVNGVEAQVENVFKMLDEFLEGVLREYRRKKLSDDAVVNFVDALLEFQRESKDSDPVDDDQIKALILDMFAAGTDATFTALEWTMAGLIIHEATSKGTLPRELTQDTNLLCYDIPHGALVLVNCWGISRDLSLWENPNEFLPERFFDTSIDYKGLDFEMIPFESGRRGCSGIAFAMSIYELALSRLVNEFDFGLPNGGRVEDLDMTEAPGIIVHKKSPLLLVPTSC</sequence>
<evidence type="ECO:0000256" key="6">
    <source>
        <dbReference type="ARBA" id="ARBA00023002"/>
    </source>
</evidence>
<dbReference type="Gene3D" id="1.10.630.10">
    <property type="entry name" value="Cytochrome P450"/>
    <property type="match status" value="2"/>
</dbReference>